<name>A0A8C7DX90_NAJNA</name>
<dbReference type="PANTHER" id="PTHR11005">
    <property type="entry name" value="LYSOSOMAL ACID LIPASE-RELATED"/>
    <property type="match status" value="1"/>
</dbReference>
<feature type="active site" description="Nucleophile" evidence="3">
    <location>
        <position position="158"/>
    </location>
</feature>
<dbReference type="InterPro" id="IPR025483">
    <property type="entry name" value="Lipase_euk"/>
</dbReference>
<keyword evidence="6" id="KW-1185">Reference proteome</keyword>
<dbReference type="OrthoDB" id="9974421at2759"/>
<dbReference type="Ensembl" id="ENSNNAT00000013066.1">
    <property type="protein sequence ID" value="ENSNNAP00000012484.1"/>
    <property type="gene ID" value="ENSNNAG00000008361.1"/>
</dbReference>
<evidence type="ECO:0000256" key="3">
    <source>
        <dbReference type="PIRSR" id="PIRSR000862-1"/>
    </source>
</evidence>
<reference evidence="5" key="1">
    <citation type="submission" date="2025-08" db="UniProtKB">
        <authorList>
            <consortium name="Ensembl"/>
        </authorList>
    </citation>
    <scope>IDENTIFICATION</scope>
</reference>
<keyword evidence="2" id="KW-0378">Hydrolase</keyword>
<dbReference type="PIRSF" id="PIRSF000862">
    <property type="entry name" value="Steryl_ester_lip"/>
    <property type="match status" value="1"/>
</dbReference>
<dbReference type="FunFam" id="3.40.50.1820:FF:000012">
    <property type="entry name" value="Lipase"/>
    <property type="match status" value="1"/>
</dbReference>
<accession>A0A8C7DX90</accession>
<dbReference type="InterPro" id="IPR006693">
    <property type="entry name" value="AB_hydrolase_lipase"/>
</dbReference>
<comment type="similarity">
    <text evidence="1 2">Belongs to the AB hydrolase superfamily. Lipase family.</text>
</comment>
<dbReference type="Pfam" id="PF04083">
    <property type="entry name" value="Abhydro_lipase"/>
    <property type="match status" value="1"/>
</dbReference>
<dbReference type="InterPro" id="IPR029058">
    <property type="entry name" value="AB_hydrolase_fold"/>
</dbReference>
<feature type="active site" description="Charge relay system" evidence="3">
    <location>
        <position position="357"/>
    </location>
</feature>
<evidence type="ECO:0000313" key="6">
    <source>
        <dbReference type="Proteomes" id="UP000694559"/>
    </source>
</evidence>
<dbReference type="OMA" id="WSRRNLY"/>
<dbReference type="GO" id="GO:0016788">
    <property type="term" value="F:hydrolase activity, acting on ester bonds"/>
    <property type="evidence" value="ECO:0007669"/>
    <property type="project" value="InterPro"/>
</dbReference>
<reference evidence="5" key="2">
    <citation type="submission" date="2025-09" db="UniProtKB">
        <authorList>
            <consortium name="Ensembl"/>
        </authorList>
    </citation>
    <scope>IDENTIFICATION</scope>
</reference>
<dbReference type="GeneTree" id="ENSGT00940000154696"/>
<evidence type="ECO:0000256" key="2">
    <source>
        <dbReference type="PIRNR" id="PIRNR000862"/>
    </source>
</evidence>
<keyword evidence="2" id="KW-0443">Lipid metabolism</keyword>
<dbReference type="Proteomes" id="UP000694559">
    <property type="component" value="Unplaced"/>
</dbReference>
<organism evidence="5 6">
    <name type="scientific">Naja naja</name>
    <name type="common">Indian cobra</name>
    <dbReference type="NCBI Taxonomy" id="35670"/>
    <lineage>
        <taxon>Eukaryota</taxon>
        <taxon>Metazoa</taxon>
        <taxon>Chordata</taxon>
        <taxon>Craniata</taxon>
        <taxon>Vertebrata</taxon>
        <taxon>Euteleostomi</taxon>
        <taxon>Lepidosauria</taxon>
        <taxon>Squamata</taxon>
        <taxon>Bifurcata</taxon>
        <taxon>Unidentata</taxon>
        <taxon>Episquamata</taxon>
        <taxon>Toxicofera</taxon>
        <taxon>Serpentes</taxon>
        <taxon>Colubroidea</taxon>
        <taxon>Elapidae</taxon>
        <taxon>Elapinae</taxon>
        <taxon>Naja</taxon>
    </lineage>
</organism>
<evidence type="ECO:0000313" key="5">
    <source>
        <dbReference type="Ensembl" id="ENSNNAP00000012484.1"/>
    </source>
</evidence>
<evidence type="ECO:0000256" key="1">
    <source>
        <dbReference type="ARBA" id="ARBA00010701"/>
    </source>
</evidence>
<dbReference type="Gene3D" id="3.40.50.1820">
    <property type="entry name" value="alpha/beta hydrolase"/>
    <property type="match status" value="1"/>
</dbReference>
<protein>
    <recommendedName>
        <fullName evidence="2">Lipase</fullName>
    </recommendedName>
</protein>
<dbReference type="AlphaFoldDB" id="A0A8C7DX90"/>
<feature type="domain" description="Partial AB-hydrolase lipase" evidence="4">
    <location>
        <begin position="26"/>
        <end position="83"/>
    </location>
</feature>
<keyword evidence="2" id="KW-0442">Lipid degradation</keyword>
<dbReference type="SUPFAM" id="SSF53474">
    <property type="entry name" value="alpha/beta-Hydrolases"/>
    <property type="match status" value="1"/>
</dbReference>
<feature type="active site" description="Charge relay system" evidence="3">
    <location>
        <position position="328"/>
    </location>
</feature>
<evidence type="ECO:0000259" key="4">
    <source>
        <dbReference type="Pfam" id="PF04083"/>
    </source>
</evidence>
<proteinExistence type="inferred from homology"/>
<sequence>MALYVKYHNTLQHSLGCSQWQHIALNILGYPSEEYEVVTDDGYYLSINRIPYGKIINNRNLGPNSVFLQHAFLADGSTWVTNLDYNSLGFVLADAGFDVWLGNSRGNTWSRKHINYTTKQKEFWMFSFDEMAMYDLPASIHFVLNKTGQEQLFYVGHSQGTTIGNSRMVLSLIIFHPLLIAQPYYSMLIILRSILIFQQSDLCYTILILAGNIWNQAVFPQNALIKWLATQVCSRVLLDDLCGNFFFLLCGFNEKNLNMSRIDVYSTHCPAGTSVQNLLHLSQVELKSPAFDWGSRKENMAHYKQPTPPRYKMKEMLVQTAIWTGGHDWLADPKDVAILMTMIPNLIYHKEIPDWEHLDFIWGLDAPQRNDNLLNLVNINDTEVVKAI</sequence>
<dbReference type="GO" id="GO:0016042">
    <property type="term" value="P:lipid catabolic process"/>
    <property type="evidence" value="ECO:0007669"/>
    <property type="project" value="UniProtKB-KW"/>
</dbReference>